<evidence type="ECO:0000313" key="2">
    <source>
        <dbReference type="EMBL" id="KAJ7631491.1"/>
    </source>
</evidence>
<reference evidence="2" key="1">
    <citation type="submission" date="2023-03" db="EMBL/GenBank/DDBJ databases">
        <title>Massive genome expansion in bonnet fungi (Mycena s.s.) driven by repeated elements and novel gene families across ecological guilds.</title>
        <authorList>
            <consortium name="Lawrence Berkeley National Laboratory"/>
            <person name="Harder C.B."/>
            <person name="Miyauchi S."/>
            <person name="Viragh M."/>
            <person name="Kuo A."/>
            <person name="Thoen E."/>
            <person name="Andreopoulos B."/>
            <person name="Lu D."/>
            <person name="Skrede I."/>
            <person name="Drula E."/>
            <person name="Henrissat B."/>
            <person name="Morin E."/>
            <person name="Kohler A."/>
            <person name="Barry K."/>
            <person name="LaButti K."/>
            <person name="Morin E."/>
            <person name="Salamov A."/>
            <person name="Lipzen A."/>
            <person name="Mereny Z."/>
            <person name="Hegedus B."/>
            <person name="Baldrian P."/>
            <person name="Stursova M."/>
            <person name="Weitz H."/>
            <person name="Taylor A."/>
            <person name="Grigoriev I.V."/>
            <person name="Nagy L.G."/>
            <person name="Martin F."/>
            <person name="Kauserud H."/>
        </authorList>
    </citation>
    <scope>NUCLEOTIDE SEQUENCE</scope>
    <source>
        <strain evidence="2">CBHHK067</strain>
    </source>
</reference>
<accession>A0AAD7BVG7</accession>
<feature type="region of interest" description="Disordered" evidence="1">
    <location>
        <begin position="118"/>
        <end position="149"/>
    </location>
</feature>
<feature type="compositionally biased region" description="Basic residues" evidence="1">
    <location>
        <begin position="239"/>
        <end position="250"/>
    </location>
</feature>
<sequence length="250" mass="27221">MPIEHHPPSILSTATFEPAPRPMCVTHVPVPAPALHFADRNHPASAIRAQSRIRVCQNTTSRIHAIDAAAPHTSAPGPGSMRSWRMPLPRSCTSSYSVCDLYPRPPHRRAVRTDLHPTSYSFTRASHRPESRLPAPPPGSSNPPCMPPPRLQMSLGRGMSTRMAPRSSIVSCSLARPSGCPWCGGEDLPWRRGAHDGDDVRYAVTSNNGNDYDGTTPHDAPDAPSPEMPRMRLNASRSTGHHPRSRSPAI</sequence>
<dbReference type="Proteomes" id="UP001221757">
    <property type="component" value="Unassembled WGS sequence"/>
</dbReference>
<organism evidence="2 3">
    <name type="scientific">Mycena rosella</name>
    <name type="common">Pink bonnet</name>
    <name type="synonym">Agaricus rosellus</name>
    <dbReference type="NCBI Taxonomy" id="1033263"/>
    <lineage>
        <taxon>Eukaryota</taxon>
        <taxon>Fungi</taxon>
        <taxon>Dikarya</taxon>
        <taxon>Basidiomycota</taxon>
        <taxon>Agaricomycotina</taxon>
        <taxon>Agaricomycetes</taxon>
        <taxon>Agaricomycetidae</taxon>
        <taxon>Agaricales</taxon>
        <taxon>Marasmiineae</taxon>
        <taxon>Mycenaceae</taxon>
        <taxon>Mycena</taxon>
    </lineage>
</organism>
<proteinExistence type="predicted"/>
<dbReference type="EMBL" id="JARKIE010000517">
    <property type="protein sequence ID" value="KAJ7631491.1"/>
    <property type="molecule type" value="Genomic_DNA"/>
</dbReference>
<dbReference type="AlphaFoldDB" id="A0AAD7BVG7"/>
<name>A0AAD7BVG7_MYCRO</name>
<gene>
    <name evidence="2" type="ORF">B0H17DRAFT_1217884</name>
</gene>
<evidence type="ECO:0000313" key="3">
    <source>
        <dbReference type="Proteomes" id="UP001221757"/>
    </source>
</evidence>
<protein>
    <submittedName>
        <fullName evidence="2">Uncharacterized protein</fullName>
    </submittedName>
</protein>
<feature type="compositionally biased region" description="Pro residues" evidence="1">
    <location>
        <begin position="134"/>
        <end position="149"/>
    </location>
</feature>
<evidence type="ECO:0000256" key="1">
    <source>
        <dbReference type="SAM" id="MobiDB-lite"/>
    </source>
</evidence>
<keyword evidence="3" id="KW-1185">Reference proteome</keyword>
<comment type="caution">
    <text evidence="2">The sequence shown here is derived from an EMBL/GenBank/DDBJ whole genome shotgun (WGS) entry which is preliminary data.</text>
</comment>
<feature type="region of interest" description="Disordered" evidence="1">
    <location>
        <begin position="204"/>
        <end position="250"/>
    </location>
</feature>